<sequence length="64" mass="7514">MSLRTAYLTMTPDYPGEKLQEVSGYTEMRMTGKFILFIIDGENTEHLYFKRKYVLELVTVKGKM</sequence>
<evidence type="ECO:0000313" key="2">
    <source>
        <dbReference type="Proteomes" id="UP000002342"/>
    </source>
</evidence>
<dbReference type="EMBL" id="FJ591094">
    <property type="protein sequence ID" value="ACL81398.1"/>
    <property type="molecule type" value="Genomic_DNA"/>
</dbReference>
<dbReference type="Proteomes" id="UP000002342">
    <property type="component" value="Segment"/>
</dbReference>
<organism evidence="1 2">
    <name type="scientific">Sulfitobacter phage EE36phi1</name>
    <dbReference type="NCBI Taxonomy" id="490913"/>
    <lineage>
        <taxon>Viruses</taxon>
        <taxon>Duplodnaviria</taxon>
        <taxon>Heunggongvirae</taxon>
        <taxon>Uroviricota</taxon>
        <taxon>Caudoviricetes</taxon>
        <taxon>Schitoviridae</taxon>
        <taxon>Rhodovirinae</taxon>
        <taxon>Aorunvirus</taxon>
        <taxon>Aorunvirus EE36phi1</taxon>
    </lineage>
</organism>
<dbReference type="KEGG" id="vg:7874785"/>
<keyword evidence="2" id="KW-1185">Reference proteome</keyword>
<dbReference type="GeneID" id="7874785"/>
<reference evidence="1 2" key="1">
    <citation type="journal article" date="2009" name="Environ. Microbiol.">
        <title>Genome sequences of two novel phages infecting marine roseobacters.</title>
        <authorList>
            <person name="Zhao Y."/>
            <person name="Wang K."/>
            <person name="Jiao N."/>
            <person name="Chen F."/>
        </authorList>
    </citation>
    <scope>NUCLEOTIDE SEQUENCE</scope>
    <source>
        <strain evidence="1">EE36P1</strain>
    </source>
</reference>
<name>C4NTD2_9CAUD</name>
<protein>
    <submittedName>
        <fullName evidence="1">Uncharacterized protein</fullName>
    </submittedName>
</protein>
<accession>C4NTD2</accession>
<proteinExistence type="predicted"/>
<dbReference type="RefSeq" id="YP_002898980.1">
    <property type="nucleotide sequence ID" value="NC_012696.1"/>
</dbReference>
<evidence type="ECO:0000313" key="1">
    <source>
        <dbReference type="EMBL" id="ACL81398.1"/>
    </source>
</evidence>